<evidence type="ECO:0000256" key="2">
    <source>
        <dbReference type="PROSITE-ProRule" id="PRU00276"/>
    </source>
</evidence>
<keyword evidence="1" id="KW-0482">Metalloprotease</keyword>
<name>A0AA39G344_MICHY</name>
<sequence length="432" mass="50271">MMPRIITKKCAFLSLWPLIFCTCIIAEKDILNCMIKDGETEINLNFIKTKQLLANEHLPVWIAKAREQSAYQHEIPTKRQRLDETSDKIPATIFYPEILIFVPYDLIESIQDLHPNNVLTTSVAHFITYFNSVDMLLAILSTDYIKIYLNLAGIVFEDKSNVFDFMEPIHVPSDEDPSKKIRYLNARRTLDLVPAYIKANRDIFSHDSFDFYFIPSKIELWSTSLNNEIEGLSGMQEIFVRRLTLSDECASGFIVYHNNLCEYMTAAHELAHLLDIDHDSDEKGYCDGDEQCYAIMQTAGTFCPDCLKWTNQNIEELQKFAREHRNRCFLLNEPRSLHPHGYPMRTLSRFEQCHCYGYEHWPVNNPREYIDEVRHTDCDKRLICGQDFQKVRAILPLDGTPCANYKVCWNKLCQNIIYESEDVLQGSSSQNK</sequence>
<dbReference type="GO" id="GO:0004222">
    <property type="term" value="F:metalloendopeptidase activity"/>
    <property type="evidence" value="ECO:0007669"/>
    <property type="project" value="InterPro"/>
</dbReference>
<evidence type="ECO:0000256" key="1">
    <source>
        <dbReference type="ARBA" id="ARBA00023049"/>
    </source>
</evidence>
<dbReference type="Proteomes" id="UP001168972">
    <property type="component" value="Unassembled WGS sequence"/>
</dbReference>
<proteinExistence type="predicted"/>
<dbReference type="InterPro" id="IPR024079">
    <property type="entry name" value="MetalloPept_cat_dom_sf"/>
</dbReference>
<reference evidence="5" key="2">
    <citation type="submission" date="2023-03" db="EMBL/GenBank/DDBJ databases">
        <authorList>
            <person name="Inwood S.N."/>
            <person name="Skelly J.G."/>
            <person name="Guhlin J."/>
            <person name="Harrop T.W.R."/>
            <person name="Goldson S.G."/>
            <person name="Dearden P.K."/>
        </authorList>
    </citation>
    <scope>NUCLEOTIDE SEQUENCE</scope>
    <source>
        <strain evidence="5">Lincoln</strain>
        <tissue evidence="5">Whole body</tissue>
    </source>
</reference>
<evidence type="ECO:0000256" key="3">
    <source>
        <dbReference type="SAM" id="SignalP"/>
    </source>
</evidence>
<dbReference type="SUPFAM" id="SSF55486">
    <property type="entry name" value="Metalloproteases ('zincins'), catalytic domain"/>
    <property type="match status" value="1"/>
</dbReference>
<keyword evidence="2" id="KW-0862">Zinc</keyword>
<feature type="binding site" evidence="2">
    <location>
        <position position="272"/>
    </location>
    <ligand>
        <name>Zn(2+)</name>
        <dbReference type="ChEBI" id="CHEBI:29105"/>
        <note>catalytic</note>
    </ligand>
</feature>
<evidence type="ECO:0000259" key="4">
    <source>
        <dbReference type="PROSITE" id="PS50215"/>
    </source>
</evidence>
<keyword evidence="6" id="KW-1185">Reference proteome</keyword>
<keyword evidence="3" id="KW-0732">Signal</keyword>
<keyword evidence="2" id="KW-0479">Metal-binding</keyword>
<comment type="caution">
    <text evidence="2">Lacks conserved residue(s) required for the propagation of feature annotation.</text>
</comment>
<dbReference type="PANTHER" id="PTHR11905:SF159">
    <property type="entry name" value="ADAM METALLOPROTEASE"/>
    <property type="match status" value="1"/>
</dbReference>
<dbReference type="EMBL" id="JAQQBR010000003">
    <property type="protein sequence ID" value="KAK0180215.1"/>
    <property type="molecule type" value="Genomic_DNA"/>
</dbReference>
<organism evidence="5 6">
    <name type="scientific">Microctonus hyperodae</name>
    <name type="common">Parasitoid wasp</name>
    <dbReference type="NCBI Taxonomy" id="165561"/>
    <lineage>
        <taxon>Eukaryota</taxon>
        <taxon>Metazoa</taxon>
        <taxon>Ecdysozoa</taxon>
        <taxon>Arthropoda</taxon>
        <taxon>Hexapoda</taxon>
        <taxon>Insecta</taxon>
        <taxon>Pterygota</taxon>
        <taxon>Neoptera</taxon>
        <taxon>Endopterygota</taxon>
        <taxon>Hymenoptera</taxon>
        <taxon>Apocrita</taxon>
        <taxon>Ichneumonoidea</taxon>
        <taxon>Braconidae</taxon>
        <taxon>Euphorinae</taxon>
        <taxon>Microctonus</taxon>
    </lineage>
</organism>
<dbReference type="GO" id="GO:0006508">
    <property type="term" value="P:proteolysis"/>
    <property type="evidence" value="ECO:0007669"/>
    <property type="project" value="InterPro"/>
</dbReference>
<keyword evidence="1" id="KW-0378">Hydrolase</keyword>
<gene>
    <name evidence="5" type="ORF">PV327_005881</name>
</gene>
<protein>
    <recommendedName>
        <fullName evidence="4">Peptidase M12B domain-containing protein</fullName>
    </recommendedName>
</protein>
<evidence type="ECO:0000313" key="5">
    <source>
        <dbReference type="EMBL" id="KAK0180215.1"/>
    </source>
</evidence>
<feature type="domain" description="Peptidase M12B" evidence="4">
    <location>
        <begin position="264"/>
        <end position="333"/>
    </location>
</feature>
<dbReference type="InterPro" id="IPR001590">
    <property type="entry name" value="Peptidase_M12B"/>
</dbReference>
<dbReference type="PROSITE" id="PS50215">
    <property type="entry name" value="ADAM_MEPRO"/>
    <property type="match status" value="1"/>
</dbReference>
<dbReference type="GO" id="GO:0046872">
    <property type="term" value="F:metal ion binding"/>
    <property type="evidence" value="ECO:0007669"/>
    <property type="project" value="UniProtKB-KW"/>
</dbReference>
<comment type="caution">
    <text evidence="5">The sequence shown here is derived from an EMBL/GenBank/DDBJ whole genome shotgun (WGS) entry which is preliminary data.</text>
</comment>
<evidence type="ECO:0000313" key="6">
    <source>
        <dbReference type="Proteomes" id="UP001168972"/>
    </source>
</evidence>
<keyword evidence="1" id="KW-0645">Protease</keyword>
<feature type="active site" evidence="2">
    <location>
        <position position="269"/>
    </location>
</feature>
<feature type="signal peptide" evidence="3">
    <location>
        <begin position="1"/>
        <end position="26"/>
    </location>
</feature>
<dbReference type="AlphaFoldDB" id="A0AA39G344"/>
<reference evidence="5" key="1">
    <citation type="journal article" date="2023" name="bioRxiv">
        <title>Scaffold-level genome assemblies of two parasitoid biocontrol wasps reveal the parthenogenesis mechanism and an associated novel virus.</title>
        <authorList>
            <person name="Inwood S."/>
            <person name="Skelly J."/>
            <person name="Guhlin J."/>
            <person name="Harrop T."/>
            <person name="Goldson S."/>
            <person name="Dearden P."/>
        </authorList>
    </citation>
    <scope>NUCLEOTIDE SEQUENCE</scope>
    <source>
        <strain evidence="5">Lincoln</strain>
        <tissue evidence="5">Whole body</tissue>
    </source>
</reference>
<dbReference type="Pfam" id="PF01421">
    <property type="entry name" value="Reprolysin"/>
    <property type="match status" value="1"/>
</dbReference>
<dbReference type="PANTHER" id="PTHR11905">
    <property type="entry name" value="ADAM A DISINTEGRIN AND METALLOPROTEASE DOMAIN"/>
    <property type="match status" value="1"/>
</dbReference>
<feature type="chain" id="PRO_5041375283" description="Peptidase M12B domain-containing protein" evidence="3">
    <location>
        <begin position="27"/>
        <end position="432"/>
    </location>
</feature>
<feature type="binding site" evidence="2">
    <location>
        <position position="278"/>
    </location>
    <ligand>
        <name>Zn(2+)</name>
        <dbReference type="ChEBI" id="CHEBI:29105"/>
        <note>catalytic</note>
    </ligand>
</feature>
<feature type="binding site" evidence="2">
    <location>
        <position position="268"/>
    </location>
    <ligand>
        <name>Zn(2+)</name>
        <dbReference type="ChEBI" id="CHEBI:29105"/>
        <note>catalytic</note>
    </ligand>
</feature>
<accession>A0AA39G344</accession>
<dbReference type="Gene3D" id="3.40.390.10">
    <property type="entry name" value="Collagenase (Catalytic Domain)"/>
    <property type="match status" value="1"/>
</dbReference>